<sequence>MKKLFMFLAVAGLATFSASCSSDDNSSDGGAKAKELVVTADKTEVKEGETVNFNVKADGKEVSDANIFVNSEKGSLAHLFEVEGVYKVIAKKEGFTDSKAIEIKVTKGEDTGSEKKSMVLTADKSSVTIGETVKFSASENGTAVEGVTIKLVGGATIADALWKAAKEGEFKFVASKEGYNDSNEVAVKVTKPTQPEEPKANSINVNGTSYDIVPDSAILLAETIKQDGKNYVRLYELDLGDGKIVYYCRFAIDVRTSDFSIAGSDVTGAVARVYKVVIQDPDSDSVIYPGVDPEAEVNVNGFVLAEAGELDFKGEDVKSFEVALANFVDPNGKAKLSVATADNLSIEYEGNIESMYSIDTTESANSTSSKSLFTTGNKLDLNDKGLKLQSPRFIK</sequence>
<keyword evidence="1" id="KW-0732">Signal</keyword>
<organism evidence="2 3">
    <name type="scientific">Myroides pelagicus</name>
    <dbReference type="NCBI Taxonomy" id="270914"/>
    <lineage>
        <taxon>Bacteria</taxon>
        <taxon>Pseudomonadati</taxon>
        <taxon>Bacteroidota</taxon>
        <taxon>Flavobacteriia</taxon>
        <taxon>Flavobacteriales</taxon>
        <taxon>Flavobacteriaceae</taxon>
        <taxon>Myroides</taxon>
    </lineage>
</organism>
<dbReference type="Proteomes" id="UP000488936">
    <property type="component" value="Unassembled WGS sequence"/>
</dbReference>
<proteinExistence type="predicted"/>
<evidence type="ECO:0000313" key="2">
    <source>
        <dbReference type="EMBL" id="MTH30738.1"/>
    </source>
</evidence>
<evidence type="ECO:0000313" key="3">
    <source>
        <dbReference type="Proteomes" id="UP000488936"/>
    </source>
</evidence>
<name>A0A7K1GPN8_9FLAO</name>
<evidence type="ECO:0000256" key="1">
    <source>
        <dbReference type="SAM" id="SignalP"/>
    </source>
</evidence>
<dbReference type="PROSITE" id="PS51257">
    <property type="entry name" value="PROKAR_LIPOPROTEIN"/>
    <property type="match status" value="1"/>
</dbReference>
<dbReference type="AlphaFoldDB" id="A0A7K1GPN8"/>
<dbReference type="EMBL" id="WMJY01000038">
    <property type="protein sequence ID" value="MTH30738.1"/>
    <property type="molecule type" value="Genomic_DNA"/>
</dbReference>
<reference evidence="2 3" key="1">
    <citation type="journal article" date="2006" name="Int. J. Syst. Evol. Microbiol.">
        <title>Myroides pelagicus sp. nov., isolated from seawater in Thailand.</title>
        <authorList>
            <person name="Yoon J."/>
            <person name="Maneerat S."/>
            <person name="Kawai F."/>
            <person name="Yokota A."/>
        </authorList>
    </citation>
    <scope>NUCLEOTIDE SEQUENCE [LARGE SCALE GENOMIC DNA]</scope>
    <source>
        <strain evidence="2 3">SM1T</strain>
    </source>
</reference>
<feature type="signal peptide" evidence="1">
    <location>
        <begin position="1"/>
        <end position="22"/>
    </location>
</feature>
<feature type="chain" id="PRO_5029746882" evidence="1">
    <location>
        <begin position="23"/>
        <end position="395"/>
    </location>
</feature>
<dbReference type="OrthoDB" id="1421581at2"/>
<keyword evidence="3" id="KW-1185">Reference proteome</keyword>
<protein>
    <submittedName>
        <fullName evidence="2">Uncharacterized protein</fullName>
    </submittedName>
</protein>
<accession>A0A7K1GPN8</accession>
<comment type="caution">
    <text evidence="2">The sequence shown here is derived from an EMBL/GenBank/DDBJ whole genome shotgun (WGS) entry which is preliminary data.</text>
</comment>
<gene>
    <name evidence="2" type="ORF">GJV77_12655</name>
</gene>
<dbReference type="RefSeq" id="WP_155036714.1">
    <property type="nucleotide sequence ID" value="NZ_JAYMMG010000038.1"/>
</dbReference>